<evidence type="ECO:0000313" key="2">
    <source>
        <dbReference type="Proteomes" id="UP000236724"/>
    </source>
</evidence>
<dbReference type="Proteomes" id="UP000236724">
    <property type="component" value="Unassembled WGS sequence"/>
</dbReference>
<gene>
    <name evidence="1" type="ORF">MBHS_00454</name>
</gene>
<dbReference type="EMBL" id="FMSV02000069">
    <property type="protein sequence ID" value="SEH04605.1"/>
    <property type="molecule type" value="Genomic_DNA"/>
</dbReference>
<name>A0A1H6F6I8_9GAMM</name>
<proteinExistence type="predicted"/>
<keyword evidence="2" id="KW-1185">Reference proteome</keyword>
<organism evidence="1 2">
    <name type="scientific">Candidatus Venteria ishoeyi</name>
    <dbReference type="NCBI Taxonomy" id="1899563"/>
    <lineage>
        <taxon>Bacteria</taxon>
        <taxon>Pseudomonadati</taxon>
        <taxon>Pseudomonadota</taxon>
        <taxon>Gammaproteobacteria</taxon>
        <taxon>Thiotrichales</taxon>
        <taxon>Thiotrichaceae</taxon>
        <taxon>Venteria</taxon>
    </lineage>
</organism>
<sequence length="95" mass="11116">MITDKFSQVTTFILAKFGDIHILNQSKTWMSVNFNILNQSKTWMSVNFIVDVCKFYCKFYELKEIQERLLRLVFSLCYSSENITASTIAMLPSKL</sequence>
<protein>
    <submittedName>
        <fullName evidence="1">Uncharacterized protein</fullName>
    </submittedName>
</protein>
<evidence type="ECO:0000313" key="1">
    <source>
        <dbReference type="EMBL" id="SEH04605.1"/>
    </source>
</evidence>
<dbReference type="AlphaFoldDB" id="A0A1H6F6I8"/>
<accession>A0A1H6F6I8</accession>
<reference evidence="1 2" key="1">
    <citation type="submission" date="2016-10" db="EMBL/GenBank/DDBJ databases">
        <authorList>
            <person name="de Groot N.N."/>
        </authorList>
    </citation>
    <scope>NUCLEOTIDE SEQUENCE [LARGE SCALE GENOMIC DNA]</scope>
    <source>
        <strain evidence="1">MBHS1</strain>
    </source>
</reference>